<keyword evidence="1" id="KW-0805">Transcription regulation</keyword>
<dbReference type="InterPro" id="IPR005471">
    <property type="entry name" value="Tscrpt_reg_IclR_N"/>
</dbReference>
<evidence type="ECO:0000313" key="6">
    <source>
        <dbReference type="EMBL" id="XDP46217.1"/>
    </source>
</evidence>
<dbReference type="GO" id="GO:0045892">
    <property type="term" value="P:negative regulation of DNA-templated transcription"/>
    <property type="evidence" value="ECO:0007669"/>
    <property type="project" value="TreeGrafter"/>
</dbReference>
<reference evidence="6" key="1">
    <citation type="submission" date="2024-07" db="EMBL/GenBank/DDBJ databases">
        <authorList>
            <person name="fu j."/>
        </authorList>
    </citation>
    <scope>NUCLEOTIDE SEQUENCE</scope>
    <source>
        <strain evidence="6">P10A9</strain>
    </source>
</reference>
<evidence type="ECO:0000256" key="3">
    <source>
        <dbReference type="ARBA" id="ARBA00023163"/>
    </source>
</evidence>
<dbReference type="PANTHER" id="PTHR30136:SF24">
    <property type="entry name" value="HTH-TYPE TRANSCRIPTIONAL REPRESSOR ALLR"/>
    <property type="match status" value="1"/>
</dbReference>
<dbReference type="GO" id="GO:0003700">
    <property type="term" value="F:DNA-binding transcription factor activity"/>
    <property type="evidence" value="ECO:0007669"/>
    <property type="project" value="TreeGrafter"/>
</dbReference>
<keyword evidence="2" id="KW-0238">DNA-binding</keyword>
<dbReference type="EMBL" id="CP163302">
    <property type="protein sequence ID" value="XDP46217.1"/>
    <property type="molecule type" value="Genomic_DNA"/>
</dbReference>
<protein>
    <submittedName>
        <fullName evidence="6">IclR family transcriptional regulator</fullName>
    </submittedName>
</protein>
<sequence>MSEAPTGESVISRVARILSAFDRKNRSMPLTVLADRTGLPLPTAYRLVSELVRHGLLERGPDKEIRVGLRLWELSTRGSDTLSLRDTALPYMEDLFESLGRLTTLSVLDNGTLLYLERISPEGLSLDRALVAQRHPIHAASSGLVLLAFSSPEFQDDFLAKPLPKYTEDTVTDPHVLRRVLAEIRQQRFCSAPGIGTRGWTGMAVPVFGAGQRVVAALSVVYERGGERTHEAIPALHAASFGISMALGVKPPKRS</sequence>
<dbReference type="SUPFAM" id="SSF46785">
    <property type="entry name" value="Winged helix' DNA-binding domain"/>
    <property type="match status" value="1"/>
</dbReference>
<gene>
    <name evidence="6" type="ORF">AB5L97_04145</name>
</gene>
<dbReference type="Gene3D" id="1.10.10.10">
    <property type="entry name" value="Winged helix-like DNA-binding domain superfamily/Winged helix DNA-binding domain"/>
    <property type="match status" value="1"/>
</dbReference>
<feature type="domain" description="HTH iclR-type" evidence="4">
    <location>
        <begin position="8"/>
        <end position="69"/>
    </location>
</feature>
<dbReference type="InterPro" id="IPR036388">
    <property type="entry name" value="WH-like_DNA-bd_sf"/>
</dbReference>
<name>A0AB39L6Z3_9MICC</name>
<feature type="domain" description="IclR-ED" evidence="5">
    <location>
        <begin position="70"/>
        <end position="249"/>
    </location>
</feature>
<keyword evidence="3" id="KW-0804">Transcription</keyword>
<dbReference type="SUPFAM" id="SSF55781">
    <property type="entry name" value="GAF domain-like"/>
    <property type="match status" value="1"/>
</dbReference>
<dbReference type="Pfam" id="PF01614">
    <property type="entry name" value="IclR_C"/>
    <property type="match status" value="1"/>
</dbReference>
<dbReference type="GO" id="GO:0003677">
    <property type="term" value="F:DNA binding"/>
    <property type="evidence" value="ECO:0007669"/>
    <property type="project" value="UniProtKB-KW"/>
</dbReference>
<dbReference type="PANTHER" id="PTHR30136">
    <property type="entry name" value="HELIX-TURN-HELIX TRANSCRIPTIONAL REGULATOR, ICLR FAMILY"/>
    <property type="match status" value="1"/>
</dbReference>
<dbReference type="PROSITE" id="PS51077">
    <property type="entry name" value="HTH_ICLR"/>
    <property type="match status" value="1"/>
</dbReference>
<evidence type="ECO:0000256" key="1">
    <source>
        <dbReference type="ARBA" id="ARBA00023015"/>
    </source>
</evidence>
<dbReference type="InterPro" id="IPR050707">
    <property type="entry name" value="HTH_MetabolicPath_Reg"/>
</dbReference>
<evidence type="ECO:0000259" key="4">
    <source>
        <dbReference type="PROSITE" id="PS51077"/>
    </source>
</evidence>
<dbReference type="KEGG" id="spue:AB5L97_04145"/>
<dbReference type="RefSeq" id="WP_369046576.1">
    <property type="nucleotide sequence ID" value="NZ_CP163302.1"/>
</dbReference>
<dbReference type="Pfam" id="PF09339">
    <property type="entry name" value="HTH_IclR"/>
    <property type="match status" value="1"/>
</dbReference>
<dbReference type="InterPro" id="IPR014757">
    <property type="entry name" value="Tscrpt_reg_IclR_C"/>
</dbReference>
<dbReference type="SMART" id="SM00346">
    <property type="entry name" value="HTH_ICLR"/>
    <property type="match status" value="1"/>
</dbReference>
<evidence type="ECO:0000259" key="5">
    <source>
        <dbReference type="PROSITE" id="PS51078"/>
    </source>
</evidence>
<dbReference type="PROSITE" id="PS51078">
    <property type="entry name" value="ICLR_ED"/>
    <property type="match status" value="1"/>
</dbReference>
<organism evidence="6">
    <name type="scientific">Sinomonas puerhi</name>
    <dbReference type="NCBI Taxonomy" id="3238584"/>
    <lineage>
        <taxon>Bacteria</taxon>
        <taxon>Bacillati</taxon>
        <taxon>Actinomycetota</taxon>
        <taxon>Actinomycetes</taxon>
        <taxon>Micrococcales</taxon>
        <taxon>Micrococcaceae</taxon>
        <taxon>Sinomonas</taxon>
    </lineage>
</organism>
<dbReference type="InterPro" id="IPR036390">
    <property type="entry name" value="WH_DNA-bd_sf"/>
</dbReference>
<dbReference type="Gene3D" id="3.30.450.40">
    <property type="match status" value="1"/>
</dbReference>
<dbReference type="InterPro" id="IPR029016">
    <property type="entry name" value="GAF-like_dom_sf"/>
</dbReference>
<proteinExistence type="predicted"/>
<accession>A0AB39L6Z3</accession>
<evidence type="ECO:0000256" key="2">
    <source>
        <dbReference type="ARBA" id="ARBA00023125"/>
    </source>
</evidence>
<dbReference type="AlphaFoldDB" id="A0AB39L6Z3"/>